<dbReference type="GO" id="GO:0016052">
    <property type="term" value="P:carbohydrate catabolic process"/>
    <property type="evidence" value="ECO:0007669"/>
    <property type="project" value="TreeGrafter"/>
</dbReference>
<dbReference type="SMART" id="SM00922">
    <property type="entry name" value="MR_MLE"/>
    <property type="match status" value="1"/>
</dbReference>
<dbReference type="InterPro" id="IPR036849">
    <property type="entry name" value="Enolase-like_C_sf"/>
</dbReference>
<name>A0A381YQZ4_9ZZZZ</name>
<evidence type="ECO:0000256" key="1">
    <source>
        <dbReference type="ARBA" id="ARBA00001946"/>
    </source>
</evidence>
<gene>
    <name evidence="5" type="ORF">METZ01_LOCUS132282</name>
</gene>
<protein>
    <recommendedName>
        <fullName evidence="4">Mandelate racemase/muconate lactonizing enzyme C-terminal domain-containing protein</fullName>
    </recommendedName>
</protein>
<dbReference type="Pfam" id="PF13378">
    <property type="entry name" value="MR_MLE_C"/>
    <property type="match status" value="1"/>
</dbReference>
<accession>A0A381YQZ4</accession>
<dbReference type="InterPro" id="IPR046945">
    <property type="entry name" value="RHMD-like"/>
</dbReference>
<evidence type="ECO:0000256" key="2">
    <source>
        <dbReference type="ARBA" id="ARBA00022723"/>
    </source>
</evidence>
<organism evidence="5">
    <name type="scientific">marine metagenome</name>
    <dbReference type="NCBI Taxonomy" id="408172"/>
    <lineage>
        <taxon>unclassified sequences</taxon>
        <taxon>metagenomes</taxon>
        <taxon>ecological metagenomes</taxon>
    </lineage>
</organism>
<feature type="domain" description="Mandelate racemase/muconate lactonizing enzyme C-terminal" evidence="4">
    <location>
        <begin position="163"/>
        <end position="271"/>
    </location>
</feature>
<comment type="cofactor">
    <cofactor evidence="1">
        <name>Mg(2+)</name>
        <dbReference type="ChEBI" id="CHEBI:18420"/>
    </cofactor>
</comment>
<keyword evidence="2" id="KW-0479">Metal-binding</keyword>
<dbReference type="PANTHER" id="PTHR13794:SF58">
    <property type="entry name" value="MITOCHONDRIAL ENOLASE SUPERFAMILY MEMBER 1"/>
    <property type="match status" value="1"/>
</dbReference>
<evidence type="ECO:0000259" key="4">
    <source>
        <dbReference type="SMART" id="SM00922"/>
    </source>
</evidence>
<dbReference type="SUPFAM" id="SSF51604">
    <property type="entry name" value="Enolase C-terminal domain-like"/>
    <property type="match status" value="1"/>
</dbReference>
<dbReference type="InterPro" id="IPR029065">
    <property type="entry name" value="Enolase_C-like"/>
</dbReference>
<dbReference type="Pfam" id="PF02746">
    <property type="entry name" value="MR_MLE_N"/>
    <property type="match status" value="1"/>
</dbReference>
<dbReference type="EMBL" id="UINC01018839">
    <property type="protein sequence ID" value="SVA79428.1"/>
    <property type="molecule type" value="Genomic_DNA"/>
</dbReference>
<reference evidence="5" key="1">
    <citation type="submission" date="2018-05" db="EMBL/GenBank/DDBJ databases">
        <authorList>
            <person name="Lanie J.A."/>
            <person name="Ng W.-L."/>
            <person name="Kazmierczak K.M."/>
            <person name="Andrzejewski T.M."/>
            <person name="Davidsen T.M."/>
            <person name="Wayne K.J."/>
            <person name="Tettelin H."/>
            <person name="Glass J.I."/>
            <person name="Rusch D."/>
            <person name="Podicherti R."/>
            <person name="Tsui H.-C.T."/>
            <person name="Winkler M.E."/>
        </authorList>
    </citation>
    <scope>NUCLEOTIDE SEQUENCE</scope>
</reference>
<dbReference type="GO" id="GO:0000287">
    <property type="term" value="F:magnesium ion binding"/>
    <property type="evidence" value="ECO:0007669"/>
    <property type="project" value="TreeGrafter"/>
</dbReference>
<dbReference type="InterPro" id="IPR013342">
    <property type="entry name" value="Mandelate_racemase_C"/>
</dbReference>
<sequence>MNVFYNHEILWLFCIIGDLIYMTSKTRMKITDVKLIQLKELEAVGSIEPAWNKGGLMRFSKGGGSFTEVHTDEGIVGIGPGMDPSIIESVKNVVVGEDPFEIEQIAQRLKYYVHTLPYRGAAGVDVAIWDVIGKASGQPLYKLWGGSKDRMMPYASMILLSTPEERAELAGSLSEEGWKAIKLRLHHETIEEDIRTVELVRDAVKDSMQIMVDANQAQSVGKWQPGVIWDFRRAFETATLLGELGVYWLEEPLQRHSFDDLARLNGSVAIPIAGGENNRGIHEFKAMLENNVYDVLQPESMVLDGITEVRKIGVLSELYGKEIVPHHGGGDIGVIAHLHLVASWPNAPYLELLNDPPIGSYAHKFSIFKNPPLVEKGWISLPDSPGLGIEIDPAYIK</sequence>
<dbReference type="Gene3D" id="3.20.20.120">
    <property type="entry name" value="Enolase-like C-terminal domain"/>
    <property type="match status" value="1"/>
</dbReference>
<dbReference type="GO" id="GO:0016836">
    <property type="term" value="F:hydro-lyase activity"/>
    <property type="evidence" value="ECO:0007669"/>
    <property type="project" value="TreeGrafter"/>
</dbReference>
<dbReference type="InterPro" id="IPR013341">
    <property type="entry name" value="Mandelate_racemase_N_dom"/>
</dbReference>
<evidence type="ECO:0000313" key="5">
    <source>
        <dbReference type="EMBL" id="SVA79428.1"/>
    </source>
</evidence>
<dbReference type="CDD" id="cd03316">
    <property type="entry name" value="MR_like"/>
    <property type="match status" value="1"/>
</dbReference>
<dbReference type="SUPFAM" id="SSF54826">
    <property type="entry name" value="Enolase N-terminal domain-like"/>
    <property type="match status" value="1"/>
</dbReference>
<dbReference type="InterPro" id="IPR029017">
    <property type="entry name" value="Enolase-like_N"/>
</dbReference>
<evidence type="ECO:0000256" key="3">
    <source>
        <dbReference type="ARBA" id="ARBA00022842"/>
    </source>
</evidence>
<dbReference type="Gene3D" id="3.30.390.10">
    <property type="entry name" value="Enolase-like, N-terminal domain"/>
    <property type="match status" value="1"/>
</dbReference>
<dbReference type="AlphaFoldDB" id="A0A381YQZ4"/>
<keyword evidence="3" id="KW-0460">Magnesium</keyword>
<dbReference type="PANTHER" id="PTHR13794">
    <property type="entry name" value="ENOLASE SUPERFAMILY, MANDELATE RACEMASE"/>
    <property type="match status" value="1"/>
</dbReference>
<proteinExistence type="predicted"/>
<dbReference type="SFLD" id="SFLDS00001">
    <property type="entry name" value="Enolase"/>
    <property type="match status" value="1"/>
</dbReference>